<evidence type="ECO:0000313" key="3">
    <source>
        <dbReference type="Proteomes" id="UP001152759"/>
    </source>
</evidence>
<sequence length="302" mass="35346">MFKFARINWRDPTGVGQRMKHFLPAAAPNIDPNDPHQVAFFHLQNKLLRYFAMHTAPHRELFRQELSDLHGDQFKPEAIDQQTRSREWIEKNCGPLKDEDRVALINSPALKRQCIKRCHEMWGFAFVPSSEEAPSDPAEFFACGRLVPITNGDVSRDPEPYLDVDLQPVFGCDCKIDWQFYSLMGKFRVNSAEFNKIKNHPDTTVEYAVDWLKQAFQGTGVNILSHEEYHMQWKQLFRKRNWPDPEQFAYHSIERNKAAGGEDNEKADEHYWENMKFYKNPPPPHPTRAPSTLTDNEKKEKE</sequence>
<evidence type="ECO:0000256" key="1">
    <source>
        <dbReference type="SAM" id="MobiDB-lite"/>
    </source>
</evidence>
<feature type="region of interest" description="Disordered" evidence="1">
    <location>
        <begin position="254"/>
        <end position="302"/>
    </location>
</feature>
<organism evidence="2 3">
    <name type="scientific">Bemisia tabaci</name>
    <name type="common">Sweetpotato whitefly</name>
    <name type="synonym">Aleurodes tabaci</name>
    <dbReference type="NCBI Taxonomy" id="7038"/>
    <lineage>
        <taxon>Eukaryota</taxon>
        <taxon>Metazoa</taxon>
        <taxon>Ecdysozoa</taxon>
        <taxon>Arthropoda</taxon>
        <taxon>Hexapoda</taxon>
        <taxon>Insecta</taxon>
        <taxon>Pterygota</taxon>
        <taxon>Neoptera</taxon>
        <taxon>Paraneoptera</taxon>
        <taxon>Hemiptera</taxon>
        <taxon>Sternorrhyncha</taxon>
        <taxon>Aleyrodoidea</taxon>
        <taxon>Aleyrodidae</taxon>
        <taxon>Aleyrodinae</taxon>
        <taxon>Bemisia</taxon>
    </lineage>
</organism>
<protein>
    <submittedName>
        <fullName evidence="2">Uncharacterized protein</fullName>
    </submittedName>
</protein>
<evidence type="ECO:0000313" key="2">
    <source>
        <dbReference type="EMBL" id="CAH0393116.1"/>
    </source>
</evidence>
<name>A0A9P0ALB3_BEMTA</name>
<accession>A0A9P0ALB3</accession>
<dbReference type="EMBL" id="OU963868">
    <property type="protein sequence ID" value="CAH0393116.1"/>
    <property type="molecule type" value="Genomic_DNA"/>
</dbReference>
<dbReference type="AlphaFoldDB" id="A0A9P0ALB3"/>
<dbReference type="Proteomes" id="UP001152759">
    <property type="component" value="Chromosome 7"/>
</dbReference>
<reference evidence="2" key="1">
    <citation type="submission" date="2021-12" db="EMBL/GenBank/DDBJ databases">
        <authorList>
            <person name="King R."/>
        </authorList>
    </citation>
    <scope>NUCLEOTIDE SEQUENCE</scope>
</reference>
<feature type="compositionally biased region" description="Basic and acidic residues" evidence="1">
    <location>
        <begin position="263"/>
        <end position="273"/>
    </location>
</feature>
<proteinExistence type="predicted"/>
<gene>
    <name evidence="2" type="ORF">BEMITA_LOCUS11555</name>
</gene>
<keyword evidence="3" id="KW-1185">Reference proteome</keyword>